<proteinExistence type="predicted"/>
<organism evidence="2 3">
    <name type="scientific">Helicoverpa armigera</name>
    <name type="common">Cotton bollworm</name>
    <name type="synonym">Heliothis armigera</name>
    <dbReference type="NCBI Taxonomy" id="29058"/>
    <lineage>
        <taxon>Eukaryota</taxon>
        <taxon>Metazoa</taxon>
        <taxon>Ecdysozoa</taxon>
        <taxon>Arthropoda</taxon>
        <taxon>Hexapoda</taxon>
        <taxon>Insecta</taxon>
        <taxon>Pterygota</taxon>
        <taxon>Neoptera</taxon>
        <taxon>Endopterygota</taxon>
        <taxon>Lepidoptera</taxon>
        <taxon>Glossata</taxon>
        <taxon>Ditrysia</taxon>
        <taxon>Noctuoidea</taxon>
        <taxon>Noctuidae</taxon>
        <taxon>Heliothinae</taxon>
        <taxon>Helicoverpa</taxon>
    </lineage>
</organism>
<reference evidence="2 3" key="1">
    <citation type="journal article" date="2017" name="BMC Biol.">
        <title>Genomic innovations, transcriptional plasticity and gene loss underlying the evolution and divergence of two highly polyphagous and invasive Helicoverpa pest species.</title>
        <authorList>
            <person name="Pearce S.L."/>
            <person name="Clarke D.F."/>
            <person name="East P.D."/>
            <person name="Elfekih S."/>
            <person name="Gordon K.H."/>
            <person name="Jermiin L.S."/>
            <person name="McGaughran A."/>
            <person name="Oakeshott J.G."/>
            <person name="Papanikolaou A."/>
            <person name="Perera O.P."/>
            <person name="Rane R.V."/>
            <person name="Richards S."/>
            <person name="Tay W.T."/>
            <person name="Walsh T.K."/>
            <person name="Anderson A."/>
            <person name="Anderson C.J."/>
            <person name="Asgari S."/>
            <person name="Board P.G."/>
            <person name="Bretschneider A."/>
            <person name="Campbell P.M."/>
            <person name="Chertemps T."/>
            <person name="Christeller J.T."/>
            <person name="Coppin C.W."/>
            <person name="Downes S.J."/>
            <person name="Duan G."/>
            <person name="Farnsworth C.A."/>
            <person name="Good R.T."/>
            <person name="Han L.B."/>
            <person name="Han Y.C."/>
            <person name="Hatje K."/>
            <person name="Horne I."/>
            <person name="Huang Y.P."/>
            <person name="Hughes D.S."/>
            <person name="Jacquin-Joly E."/>
            <person name="James W."/>
            <person name="Jhangiani S."/>
            <person name="Kollmar M."/>
            <person name="Kuwar S.S."/>
            <person name="Li S."/>
            <person name="Liu N.Y."/>
            <person name="Maibeche M.T."/>
            <person name="Miller J.R."/>
            <person name="Montagne N."/>
            <person name="Perry T."/>
            <person name="Qu J."/>
            <person name="Song S.V."/>
            <person name="Sutton G.G."/>
            <person name="Vogel H."/>
            <person name="Walenz B.P."/>
            <person name="Xu W."/>
            <person name="Zhang H.J."/>
            <person name="Zou Z."/>
            <person name="Batterham P."/>
            <person name="Edwards O.R."/>
            <person name="Feyereisen R."/>
            <person name="Gibbs R.A."/>
            <person name="Heckel D.G."/>
            <person name="McGrath A."/>
            <person name="Robin C."/>
            <person name="Scherer S.E."/>
            <person name="Worley K.C."/>
            <person name="Wu Y.D."/>
        </authorList>
    </citation>
    <scope>NUCLEOTIDE SEQUENCE [LARGE SCALE GENOMIC DNA]</scope>
    <source>
        <strain evidence="2">Harm_GR_Male_#8</strain>
        <tissue evidence="2">Whole organism</tissue>
    </source>
</reference>
<evidence type="ECO:0000313" key="2">
    <source>
        <dbReference type="EMBL" id="PZC71036.1"/>
    </source>
</evidence>
<sequence>MPRCFINSVRRLKRSFIQEFGEFSVENEMKSTRVTKINVKRQKNLLKTNETIYHDKVPISTRFYLQLLKKSQFLQHFQETEPYEYASESEKAVKSPELTKSKNLTKKDTDKTYNLRSSEAKTERKTYDKTHRRKRNGCDNETQSISELIQEVNRKRKPRKEPLAPIIEEIKSREPLKINNKGGSEIDKIAEKLKSMVKATADEKLDKELLTCTEAPRVVGAPALRARHSYVLVLREGLRQALGAEGTSTAAYWRETLSVPSSALRQDFC</sequence>
<feature type="compositionally biased region" description="Basic and acidic residues" evidence="1">
    <location>
        <begin position="113"/>
        <end position="129"/>
    </location>
</feature>
<accession>A0A2W1BDM8</accession>
<keyword evidence="3" id="KW-1185">Reference proteome</keyword>
<dbReference type="OrthoDB" id="6910977at2759"/>
<dbReference type="AlphaFoldDB" id="A0A2W1BDM8"/>
<protein>
    <submittedName>
        <fullName evidence="2">Uncharacterized protein</fullName>
    </submittedName>
</protein>
<gene>
    <name evidence="2" type="primary">HaOG214248</name>
    <name evidence="2" type="ORF">B5X24_HaOG214248</name>
</gene>
<evidence type="ECO:0000313" key="3">
    <source>
        <dbReference type="Proteomes" id="UP000249218"/>
    </source>
</evidence>
<dbReference type="EMBL" id="KZ150394">
    <property type="protein sequence ID" value="PZC71036.1"/>
    <property type="molecule type" value="Genomic_DNA"/>
</dbReference>
<name>A0A2W1BDM8_HELAM</name>
<feature type="region of interest" description="Disordered" evidence="1">
    <location>
        <begin position="113"/>
        <end position="142"/>
    </location>
</feature>
<dbReference type="Proteomes" id="UP000249218">
    <property type="component" value="Unassembled WGS sequence"/>
</dbReference>
<evidence type="ECO:0000256" key="1">
    <source>
        <dbReference type="SAM" id="MobiDB-lite"/>
    </source>
</evidence>